<organism evidence="1 2">
    <name type="scientific">bacterium (Candidatus Blackallbacteria) CG17_big_fil_post_rev_8_21_14_2_50_48_46</name>
    <dbReference type="NCBI Taxonomy" id="2014261"/>
    <lineage>
        <taxon>Bacteria</taxon>
        <taxon>Candidatus Blackallbacteria</taxon>
    </lineage>
</organism>
<dbReference type="AlphaFoldDB" id="A0A2M7FZW2"/>
<reference evidence="1 2" key="1">
    <citation type="submission" date="2017-09" db="EMBL/GenBank/DDBJ databases">
        <title>Depth-based differentiation of microbial function through sediment-hosted aquifers and enrichment of novel symbionts in the deep terrestrial subsurface.</title>
        <authorList>
            <person name="Probst A.J."/>
            <person name="Ladd B."/>
            <person name="Jarett J.K."/>
            <person name="Geller-Mcgrath D.E."/>
            <person name="Sieber C.M."/>
            <person name="Emerson J.B."/>
            <person name="Anantharaman K."/>
            <person name="Thomas B.C."/>
            <person name="Malmstrom R."/>
            <person name="Stieglmeier M."/>
            <person name="Klingl A."/>
            <person name="Woyke T."/>
            <person name="Ryan C.M."/>
            <person name="Banfield J.F."/>
        </authorList>
    </citation>
    <scope>NUCLEOTIDE SEQUENCE [LARGE SCALE GENOMIC DNA]</scope>
    <source>
        <strain evidence="1">CG17_big_fil_post_rev_8_21_14_2_50_48_46</strain>
    </source>
</reference>
<gene>
    <name evidence="1" type="ORF">COW36_18820</name>
</gene>
<comment type="caution">
    <text evidence="1">The sequence shown here is derived from an EMBL/GenBank/DDBJ whole genome shotgun (WGS) entry which is preliminary data.</text>
</comment>
<dbReference type="Proteomes" id="UP000231019">
    <property type="component" value="Unassembled WGS sequence"/>
</dbReference>
<name>A0A2M7FZW2_9BACT</name>
<sequence>MIQNDLLSACHQDLERLIPYWLSHSDLEREWHVQRWIDKVSKQPEVYQAFKGALKQNLVLWEAGPETERDEAYHFSRALLFSLI</sequence>
<proteinExistence type="predicted"/>
<dbReference type="EMBL" id="PFFQ01000054">
    <property type="protein sequence ID" value="PIW14980.1"/>
    <property type="molecule type" value="Genomic_DNA"/>
</dbReference>
<evidence type="ECO:0000313" key="1">
    <source>
        <dbReference type="EMBL" id="PIW14980.1"/>
    </source>
</evidence>
<accession>A0A2M7FZW2</accession>
<evidence type="ECO:0000313" key="2">
    <source>
        <dbReference type="Proteomes" id="UP000231019"/>
    </source>
</evidence>
<protein>
    <submittedName>
        <fullName evidence="1">Uncharacterized protein</fullName>
    </submittedName>
</protein>